<organism evidence="3">
    <name type="scientific">Singulisphaera sp. Ch08</name>
    <dbReference type="NCBI Taxonomy" id="3120278"/>
    <lineage>
        <taxon>Bacteria</taxon>
        <taxon>Pseudomonadati</taxon>
        <taxon>Planctomycetota</taxon>
        <taxon>Planctomycetia</taxon>
        <taxon>Isosphaerales</taxon>
        <taxon>Isosphaeraceae</taxon>
        <taxon>Singulisphaera</taxon>
    </lineage>
</organism>
<gene>
    <name evidence="3" type="ORF">V5E97_01275</name>
</gene>
<reference evidence="3" key="1">
    <citation type="submission" date="2024-05" db="EMBL/GenBank/DDBJ databases">
        <title>Planctomycetes of the genus Singulisphaera possess chitinolytic capabilities.</title>
        <authorList>
            <person name="Ivanova A."/>
        </authorList>
    </citation>
    <scope>NUCLEOTIDE SEQUENCE</scope>
    <source>
        <strain evidence="3">Ch08T</strain>
    </source>
</reference>
<feature type="signal peptide" evidence="2">
    <location>
        <begin position="1"/>
        <end position="23"/>
    </location>
</feature>
<accession>A0AAU7CI60</accession>
<feature type="region of interest" description="Disordered" evidence="1">
    <location>
        <begin position="29"/>
        <end position="65"/>
    </location>
</feature>
<dbReference type="AlphaFoldDB" id="A0AAU7CI60"/>
<evidence type="ECO:0000256" key="1">
    <source>
        <dbReference type="SAM" id="MobiDB-lite"/>
    </source>
</evidence>
<name>A0AAU7CI60_9BACT</name>
<dbReference type="RefSeq" id="WP_406697465.1">
    <property type="nucleotide sequence ID" value="NZ_CP155447.1"/>
</dbReference>
<keyword evidence="2" id="KW-0732">Signal</keyword>
<evidence type="ECO:0000313" key="3">
    <source>
        <dbReference type="EMBL" id="XBH04674.1"/>
    </source>
</evidence>
<evidence type="ECO:0000256" key="2">
    <source>
        <dbReference type="SAM" id="SignalP"/>
    </source>
</evidence>
<proteinExistence type="predicted"/>
<dbReference type="EMBL" id="CP155447">
    <property type="protein sequence ID" value="XBH04674.1"/>
    <property type="molecule type" value="Genomic_DNA"/>
</dbReference>
<sequence length="201" mass="22637">MTPFSNKKAWCAIVSSVALLSFATEVGAQTTPKGRDSGRSSRTKSATARSLATSRRPGQPLPNPKYLLPERDLVETIILPNPKADKDSKMLQSSVAEFLSRFDASYAERALHFDWLQHDPYFQQIQGRVSGWAGVIKDVEQLPKGGWIATIRVSPRIYPQSRAILLDYVEETYRFQNGNLVMVATDVFEKKPDKKQIYTPF</sequence>
<feature type="compositionally biased region" description="Low complexity" evidence="1">
    <location>
        <begin position="43"/>
        <end position="56"/>
    </location>
</feature>
<protein>
    <submittedName>
        <fullName evidence="3">Uncharacterized protein</fullName>
    </submittedName>
</protein>
<feature type="chain" id="PRO_5043593675" evidence="2">
    <location>
        <begin position="24"/>
        <end position="201"/>
    </location>
</feature>